<evidence type="ECO:0000313" key="5">
    <source>
        <dbReference type="Proteomes" id="UP000315925"/>
    </source>
</evidence>
<gene>
    <name evidence="2" type="ORF">A946_09460</name>
    <name evidence="3" type="ORF">kam1_304</name>
</gene>
<evidence type="ECO:0000313" key="4">
    <source>
        <dbReference type="Proteomes" id="UP000031594"/>
    </source>
</evidence>
<name>A0A0C1V347_9BACT</name>
<dbReference type="STRING" id="1202785.A946_09460"/>
<keyword evidence="4" id="KW-1185">Reference proteome</keyword>
<evidence type="ECO:0000313" key="3">
    <source>
        <dbReference type="EMBL" id="QDQ41558.1"/>
    </source>
</evidence>
<dbReference type="Proteomes" id="UP000315925">
    <property type="component" value="Chromosome"/>
</dbReference>
<dbReference type="RefSeq" id="WP_039722001.1">
    <property type="nucleotide sequence ID" value="NZ_CP037899.1"/>
</dbReference>
<dbReference type="AlphaFoldDB" id="A0A0C1V347"/>
<reference evidence="3" key="2">
    <citation type="journal article" date="2019" name="BMC Genomics">
        <title>Complete genome sequence analysis of the thermoacidophilic verrucomicrobial methanotroph 'Candidatus Methylacidiphilum kamchatkense' strain Kam1 and comparison with its closest relatives.</title>
        <authorList>
            <person name="Kruse T."/>
            <person name="Ratnadevi C.M."/>
            <person name="Erikstad H.A."/>
            <person name="Birkeland N.K."/>
        </authorList>
    </citation>
    <scope>NUCLEOTIDE SEQUENCE</scope>
    <source>
        <strain evidence="3">Kam1</strain>
    </source>
</reference>
<evidence type="ECO:0008006" key="6">
    <source>
        <dbReference type="Google" id="ProtNLM"/>
    </source>
</evidence>
<accession>A0A0C1V347</accession>
<keyword evidence="1" id="KW-0732">Signal</keyword>
<reference evidence="5" key="3">
    <citation type="submission" date="2019-03" db="EMBL/GenBank/DDBJ databases">
        <title>Complete genome of Methylacidiphilum kamchatkense Kam1.</title>
        <authorList>
            <person name="Kruse T."/>
            <person name="Murarilal Ratnadevi C."/>
            <person name="Erikstad H.-A."/>
            <person name="Birkeland N.-K."/>
        </authorList>
    </citation>
    <scope>NUCLEOTIDE SEQUENCE [LARGE SCALE GENOMIC DNA]</scope>
    <source>
        <strain evidence="5">kam1</strain>
    </source>
</reference>
<proteinExistence type="predicted"/>
<evidence type="ECO:0000313" key="2">
    <source>
        <dbReference type="EMBL" id="KIE58115.1"/>
    </source>
</evidence>
<dbReference type="KEGG" id="mkc:kam1_304"/>
<reference evidence="2 4" key="1">
    <citation type="submission" date="2014-08" db="EMBL/GenBank/DDBJ databases">
        <title>Methylacidiphilum kamchatkense strain Kam1 draft genome sequence.</title>
        <authorList>
            <person name="Birkeland N.-K."/>
            <person name="Erikstad H.A."/>
        </authorList>
    </citation>
    <scope>NUCLEOTIDE SEQUENCE [LARGE SCALE GENOMIC DNA]</scope>
    <source>
        <strain evidence="2 4">Kam1</strain>
    </source>
</reference>
<dbReference type="OrthoDB" id="194438at2"/>
<protein>
    <recommendedName>
        <fullName evidence="6">PA domain-containing protein</fullName>
    </recommendedName>
</protein>
<evidence type="ECO:0000256" key="1">
    <source>
        <dbReference type="SAM" id="SignalP"/>
    </source>
</evidence>
<sequence length="136" mass="15732">MLKSREIQKLSFIFFSLLLLSSPVLAKTSFFPAPKPERHGPGTVRSKPQILSIVVDGKTVPVEVWVDSQPNYPYRVLGLIETNRQRKHAARVAVEHGADGIILIKRQELPYVPRWVGRHRGTLRFSEFRYWWAIKK</sequence>
<organism evidence="3 5">
    <name type="scientific">Methylacidiphilum kamchatkense Kam1</name>
    <dbReference type="NCBI Taxonomy" id="1202785"/>
    <lineage>
        <taxon>Bacteria</taxon>
        <taxon>Pseudomonadati</taxon>
        <taxon>Verrucomicrobiota</taxon>
        <taxon>Methylacidiphilae</taxon>
        <taxon>Methylacidiphilales</taxon>
        <taxon>Methylacidiphilaceae</taxon>
        <taxon>Methylacidiphilum (ex Ratnadevi et al. 2023)</taxon>
    </lineage>
</organism>
<feature type="signal peptide" evidence="1">
    <location>
        <begin position="1"/>
        <end position="26"/>
    </location>
</feature>
<dbReference type="EMBL" id="JQNX01000007">
    <property type="protein sequence ID" value="KIE58115.1"/>
    <property type="molecule type" value="Genomic_DNA"/>
</dbReference>
<feature type="chain" id="PRO_5044541305" description="PA domain-containing protein" evidence="1">
    <location>
        <begin position="27"/>
        <end position="136"/>
    </location>
</feature>
<dbReference type="Proteomes" id="UP000031594">
    <property type="component" value="Unassembled WGS sequence"/>
</dbReference>
<dbReference type="EMBL" id="CP037899">
    <property type="protein sequence ID" value="QDQ41558.1"/>
    <property type="molecule type" value="Genomic_DNA"/>
</dbReference>